<dbReference type="InterPro" id="IPR013830">
    <property type="entry name" value="SGNH_hydro"/>
</dbReference>
<dbReference type="InterPro" id="IPR036514">
    <property type="entry name" value="SGNH_hydro_sf"/>
</dbReference>
<dbReference type="Proteomes" id="UP000598146">
    <property type="component" value="Unassembled WGS sequence"/>
</dbReference>
<evidence type="ECO:0000259" key="2">
    <source>
        <dbReference type="Pfam" id="PF13472"/>
    </source>
</evidence>
<comment type="caution">
    <text evidence="3">The sequence shown here is derived from an EMBL/GenBank/DDBJ whole genome shotgun (WGS) entry which is preliminary data.</text>
</comment>
<keyword evidence="1" id="KW-0732">Signal</keyword>
<reference evidence="3" key="1">
    <citation type="submission" date="2020-11" db="EMBL/GenBank/DDBJ databases">
        <title>Isolation and identification of active actinomycetes.</title>
        <authorList>
            <person name="Sun X."/>
        </authorList>
    </citation>
    <scope>NUCLEOTIDE SEQUENCE</scope>
    <source>
        <strain evidence="3">NEAU-A11</strain>
    </source>
</reference>
<keyword evidence="4" id="KW-1185">Reference proteome</keyword>
<organism evidence="3 4">
    <name type="scientific">Actinoplanes aureus</name>
    <dbReference type="NCBI Taxonomy" id="2792083"/>
    <lineage>
        <taxon>Bacteria</taxon>
        <taxon>Bacillati</taxon>
        <taxon>Actinomycetota</taxon>
        <taxon>Actinomycetes</taxon>
        <taxon>Micromonosporales</taxon>
        <taxon>Micromonosporaceae</taxon>
        <taxon>Actinoplanes</taxon>
    </lineage>
</organism>
<dbReference type="EMBL" id="JADQTO010000003">
    <property type="protein sequence ID" value="MBG0561179.1"/>
    <property type="molecule type" value="Genomic_DNA"/>
</dbReference>
<dbReference type="InterPro" id="IPR006311">
    <property type="entry name" value="TAT_signal"/>
</dbReference>
<evidence type="ECO:0000313" key="3">
    <source>
        <dbReference type="EMBL" id="MBG0561179.1"/>
    </source>
</evidence>
<sequence length="434" mass="45348">MLGRATTRRALLLGGTGTALLAATPGAAGQRAPVHRTPTRVATWATAPTAVKPGKVIIVAGKTIRQVVHLSLGGDRPAVSLTNVFGAEPVRIGAARIALRRGSGGSTAIVPGTDRPLTFNGRTGAVLPAGGALTSDPADLIVPPGADLAISLYLPERTPIGTVSPRSFQSTVFADGDVTAATEPDVKWRVGRYLLLAGVSVRTTRSAATIAAIGDSITVGVNTQENANHRWTDLLATRLLAGDGSTGFRTVTGYRPAKRGVINLGISGNRLLSGFEEPTGRATEAAHSGPSARRRLDRDVLAHPGVRYLITLIGVNDLGRVPGTTADDLIAGHRELVARARSAGLRIFGGTMLPFGGAGRSYDKPDNRAERDRLNAWMRSAGEYDAVIDFDAAIRDPADPQRMLPAYDCGDHLHPNDAGMAALAEAVPLELFAD</sequence>
<dbReference type="PANTHER" id="PTHR43784:SF2">
    <property type="entry name" value="GDSL-LIKE LIPASE_ACYLHYDROLASE, PUTATIVE (AFU_ORTHOLOGUE AFUA_2G00820)-RELATED"/>
    <property type="match status" value="1"/>
</dbReference>
<name>A0A931G097_9ACTN</name>
<dbReference type="PANTHER" id="PTHR43784">
    <property type="entry name" value="GDSL-LIKE LIPASE/ACYLHYDROLASE, PUTATIVE (AFU_ORTHOLOGUE AFUA_2G00820)-RELATED"/>
    <property type="match status" value="1"/>
</dbReference>
<feature type="chain" id="PRO_5037388608" evidence="1">
    <location>
        <begin position="23"/>
        <end position="434"/>
    </location>
</feature>
<dbReference type="PROSITE" id="PS51318">
    <property type="entry name" value="TAT"/>
    <property type="match status" value="1"/>
</dbReference>
<dbReference type="InterPro" id="IPR053140">
    <property type="entry name" value="GDSL_Rv0518-like"/>
</dbReference>
<keyword evidence="3" id="KW-0378">Hydrolase</keyword>
<feature type="signal peptide" evidence="1">
    <location>
        <begin position="1"/>
        <end position="22"/>
    </location>
</feature>
<gene>
    <name evidence="3" type="ORF">I4J89_06850</name>
</gene>
<evidence type="ECO:0000313" key="4">
    <source>
        <dbReference type="Proteomes" id="UP000598146"/>
    </source>
</evidence>
<dbReference type="SUPFAM" id="SSF52266">
    <property type="entry name" value="SGNH hydrolase"/>
    <property type="match status" value="1"/>
</dbReference>
<proteinExistence type="predicted"/>
<dbReference type="AlphaFoldDB" id="A0A931G097"/>
<dbReference type="RefSeq" id="WP_196412988.1">
    <property type="nucleotide sequence ID" value="NZ_JADQTO010000003.1"/>
</dbReference>
<protein>
    <submittedName>
        <fullName evidence="3">SGNH/GDSL hydrolase family protein</fullName>
    </submittedName>
</protein>
<dbReference type="CDD" id="cd01830">
    <property type="entry name" value="XynE_like"/>
    <property type="match status" value="1"/>
</dbReference>
<accession>A0A931G097</accession>
<dbReference type="GO" id="GO:0016787">
    <property type="term" value="F:hydrolase activity"/>
    <property type="evidence" value="ECO:0007669"/>
    <property type="project" value="UniProtKB-KW"/>
</dbReference>
<feature type="domain" description="SGNH hydrolase-type esterase" evidence="2">
    <location>
        <begin position="212"/>
        <end position="422"/>
    </location>
</feature>
<dbReference type="Pfam" id="PF13472">
    <property type="entry name" value="Lipase_GDSL_2"/>
    <property type="match status" value="1"/>
</dbReference>
<evidence type="ECO:0000256" key="1">
    <source>
        <dbReference type="SAM" id="SignalP"/>
    </source>
</evidence>
<dbReference type="Gene3D" id="3.40.50.1110">
    <property type="entry name" value="SGNH hydrolase"/>
    <property type="match status" value="1"/>
</dbReference>